<reference evidence="2 3" key="1">
    <citation type="submission" date="2017-06" db="EMBL/GenBank/DDBJ databases">
        <authorList>
            <person name="Kim H.J."/>
            <person name="Triplett B.A."/>
        </authorList>
    </citation>
    <scope>NUCLEOTIDE SEQUENCE [LARGE SCALE GENOMIC DNA]</scope>
    <source>
        <strain evidence="2 3">CGMCC 4.1858</strain>
    </source>
</reference>
<dbReference type="AlphaFoldDB" id="A0A239MY63"/>
<evidence type="ECO:0000313" key="2">
    <source>
        <dbReference type="EMBL" id="SNT47575.1"/>
    </source>
</evidence>
<organism evidence="2 3">
    <name type="scientific">Actinacidiphila glaucinigra</name>
    <dbReference type="NCBI Taxonomy" id="235986"/>
    <lineage>
        <taxon>Bacteria</taxon>
        <taxon>Bacillati</taxon>
        <taxon>Actinomycetota</taxon>
        <taxon>Actinomycetes</taxon>
        <taxon>Kitasatosporales</taxon>
        <taxon>Streptomycetaceae</taxon>
        <taxon>Actinacidiphila</taxon>
    </lineage>
</organism>
<dbReference type="Proteomes" id="UP000198280">
    <property type="component" value="Unassembled WGS sequence"/>
</dbReference>
<accession>A0A239MY63</accession>
<evidence type="ECO:0000313" key="3">
    <source>
        <dbReference type="Proteomes" id="UP000198280"/>
    </source>
</evidence>
<dbReference type="Gene3D" id="1.20.120.520">
    <property type="entry name" value="nmb1532 protein domain like"/>
    <property type="match status" value="1"/>
</dbReference>
<dbReference type="InterPro" id="IPR012312">
    <property type="entry name" value="Hemerythrin-like"/>
</dbReference>
<dbReference type="RefSeq" id="WP_220093370.1">
    <property type="nucleotide sequence ID" value="NZ_FZOF01000029.1"/>
</dbReference>
<dbReference type="EMBL" id="FZOF01000029">
    <property type="protein sequence ID" value="SNT47575.1"/>
    <property type="molecule type" value="Genomic_DNA"/>
</dbReference>
<feature type="domain" description="Hemerythrin-like" evidence="1">
    <location>
        <begin position="19"/>
        <end position="144"/>
    </location>
</feature>
<proteinExistence type="predicted"/>
<sequence>MNPAADRPMADVRDVPVLHTVLDRELGLLPQAVRGVRPGDVRRVAVVADHVALVCSLLQRHHRGQDLLLWPLLTARAGHAAAAVVPVMREQHRAIEGARSEVVRNLADWRSTARSGDELAAAIERLTLWAVRHHALEEKEVLPLGARHVTAAEWAGLAGYTFTGHDTKTLALLSGMLAYEAGPRAARRPLTGAPRSVRLLIPFIRRGAYASRTRSIHGTAHPSLPGG</sequence>
<name>A0A239MY63_9ACTN</name>
<dbReference type="Pfam" id="PF01814">
    <property type="entry name" value="Hemerythrin"/>
    <property type="match status" value="1"/>
</dbReference>
<gene>
    <name evidence="2" type="ORF">SAMN05216252_12915</name>
</gene>
<evidence type="ECO:0000259" key="1">
    <source>
        <dbReference type="Pfam" id="PF01814"/>
    </source>
</evidence>
<dbReference type="CDD" id="cd12108">
    <property type="entry name" value="Hr-like"/>
    <property type="match status" value="1"/>
</dbReference>
<keyword evidence="3" id="KW-1185">Reference proteome</keyword>
<protein>
    <submittedName>
        <fullName evidence="2">Hemerythrin HHE cation binding domain-containing protein</fullName>
    </submittedName>
</protein>